<sequence>MDAAAFRDSIDESMTVELERLGSSKLLVALTDADLTEETVLRTAAASERAAMETLETWADDEEHDGARQLFGEYRDQEREHYDRITAMLEGEPAFDAEEPDPMHAELRSLESTTARLGGIVGRALVADRTHLQLINFFVNEGDERRADAFRELRTETAAQGDRAAELLEEICTESDEWDRARGVAEDVIDIAYDAYADSLDDLGIDPKPIC</sequence>
<dbReference type="AlphaFoldDB" id="A0A1H9QDU5"/>
<keyword evidence="2" id="KW-1185">Reference proteome</keyword>
<dbReference type="OrthoDB" id="188002at2157"/>
<gene>
    <name evidence="1" type="ORF">SAMN04489841_4170</name>
</gene>
<dbReference type="RefSeq" id="WP_090621274.1">
    <property type="nucleotide sequence ID" value="NZ_FOFD01000006.1"/>
</dbReference>
<dbReference type="Proteomes" id="UP000199114">
    <property type="component" value="Unassembled WGS sequence"/>
</dbReference>
<reference evidence="2" key="1">
    <citation type="submission" date="2016-10" db="EMBL/GenBank/DDBJ databases">
        <authorList>
            <person name="Varghese N."/>
            <person name="Submissions S."/>
        </authorList>
    </citation>
    <scope>NUCLEOTIDE SEQUENCE [LARGE SCALE GENOMIC DNA]</scope>
    <source>
        <strain evidence="2">DSM 25055</strain>
    </source>
</reference>
<accession>A0A1H9QDU5</accession>
<dbReference type="InterPro" id="IPR009078">
    <property type="entry name" value="Ferritin-like_SF"/>
</dbReference>
<protein>
    <recommendedName>
        <fullName evidence="3">Rubrerythrin</fullName>
    </recommendedName>
</protein>
<organism evidence="1 2">
    <name type="scientific">Natrinema salaciae</name>
    <dbReference type="NCBI Taxonomy" id="1186196"/>
    <lineage>
        <taxon>Archaea</taxon>
        <taxon>Methanobacteriati</taxon>
        <taxon>Methanobacteriota</taxon>
        <taxon>Stenosarchaea group</taxon>
        <taxon>Halobacteria</taxon>
        <taxon>Halobacteriales</taxon>
        <taxon>Natrialbaceae</taxon>
        <taxon>Natrinema</taxon>
    </lineage>
</organism>
<name>A0A1H9QDU5_9EURY</name>
<evidence type="ECO:0008006" key="3">
    <source>
        <dbReference type="Google" id="ProtNLM"/>
    </source>
</evidence>
<dbReference type="SUPFAM" id="SSF47240">
    <property type="entry name" value="Ferritin-like"/>
    <property type="match status" value="1"/>
</dbReference>
<proteinExistence type="predicted"/>
<dbReference type="EMBL" id="FOFD01000006">
    <property type="protein sequence ID" value="SER58345.1"/>
    <property type="molecule type" value="Genomic_DNA"/>
</dbReference>
<evidence type="ECO:0000313" key="2">
    <source>
        <dbReference type="Proteomes" id="UP000199114"/>
    </source>
</evidence>
<evidence type="ECO:0000313" key="1">
    <source>
        <dbReference type="EMBL" id="SER58345.1"/>
    </source>
</evidence>